<gene>
    <name evidence="1" type="ORF">LMG22037_03584</name>
</gene>
<reference evidence="1 2" key="1">
    <citation type="submission" date="2020-04" db="EMBL/GenBank/DDBJ databases">
        <authorList>
            <person name="De Canck E."/>
        </authorList>
    </citation>
    <scope>NUCLEOTIDE SEQUENCE [LARGE SCALE GENOMIC DNA]</scope>
    <source>
        <strain evidence="1 2">LMG 22037</strain>
    </source>
</reference>
<dbReference type="Proteomes" id="UP000494249">
    <property type="component" value="Unassembled WGS sequence"/>
</dbReference>
<dbReference type="EMBL" id="CADIKB010000017">
    <property type="protein sequence ID" value="CAB3702528.1"/>
    <property type="molecule type" value="Genomic_DNA"/>
</dbReference>
<evidence type="ECO:0000313" key="1">
    <source>
        <dbReference type="EMBL" id="CAB3702528.1"/>
    </source>
</evidence>
<sequence length="50" mass="5634">MFALRSRVLSGRVRDDALKAEARKAYCLMNRSFAQRPCVSLLPAFTNSKS</sequence>
<dbReference type="AlphaFoldDB" id="A0A6J5BG64"/>
<proteinExistence type="predicted"/>
<organism evidence="1 2">
    <name type="scientific">Paraburkholderia phenoliruptrix</name>
    <dbReference type="NCBI Taxonomy" id="252970"/>
    <lineage>
        <taxon>Bacteria</taxon>
        <taxon>Pseudomonadati</taxon>
        <taxon>Pseudomonadota</taxon>
        <taxon>Betaproteobacteria</taxon>
        <taxon>Burkholderiales</taxon>
        <taxon>Burkholderiaceae</taxon>
        <taxon>Paraburkholderia</taxon>
    </lineage>
</organism>
<evidence type="ECO:0000313" key="2">
    <source>
        <dbReference type="Proteomes" id="UP000494249"/>
    </source>
</evidence>
<protein>
    <submittedName>
        <fullName evidence="1">Uncharacterized protein</fullName>
    </submittedName>
</protein>
<name>A0A6J5BG64_9BURK</name>
<accession>A0A6J5BG64</accession>